<evidence type="ECO:0000256" key="4">
    <source>
        <dbReference type="ARBA" id="ARBA00022448"/>
    </source>
</evidence>
<accession>A0A7Y9PEF2</accession>
<feature type="region of interest" description="Disordered" evidence="13">
    <location>
        <begin position="115"/>
        <end position="143"/>
    </location>
</feature>
<evidence type="ECO:0000256" key="8">
    <source>
        <dbReference type="ARBA" id="ARBA00022737"/>
    </source>
</evidence>
<dbReference type="PANTHER" id="PTHR33446">
    <property type="entry name" value="PROTEIN TONB-RELATED"/>
    <property type="match status" value="1"/>
</dbReference>
<feature type="domain" description="TonB C-terminal" evidence="15">
    <location>
        <begin position="19"/>
        <end position="113"/>
    </location>
</feature>
<evidence type="ECO:0000256" key="6">
    <source>
        <dbReference type="ARBA" id="ARBA00022519"/>
    </source>
</evidence>
<name>A0A7Y9PEF2_9BACT</name>
<evidence type="ECO:0000256" key="12">
    <source>
        <dbReference type="ARBA" id="ARBA00025849"/>
    </source>
</evidence>
<keyword evidence="8" id="KW-0677">Repeat</keyword>
<dbReference type="GO" id="GO:0055085">
    <property type="term" value="P:transmembrane transport"/>
    <property type="evidence" value="ECO:0007669"/>
    <property type="project" value="InterPro"/>
</dbReference>
<dbReference type="AlphaFoldDB" id="A0A7Y9PEF2"/>
<keyword evidence="4" id="KW-0813">Transport</keyword>
<dbReference type="PROSITE" id="PS52015">
    <property type="entry name" value="TONB_CTD"/>
    <property type="match status" value="1"/>
</dbReference>
<keyword evidence="7" id="KW-0812">Transmembrane</keyword>
<evidence type="ECO:0000256" key="13">
    <source>
        <dbReference type="SAM" id="MobiDB-lite"/>
    </source>
</evidence>
<evidence type="ECO:0000256" key="2">
    <source>
        <dbReference type="ARBA" id="ARBA00006555"/>
    </source>
</evidence>
<evidence type="ECO:0000313" key="17">
    <source>
        <dbReference type="Proteomes" id="UP000589520"/>
    </source>
</evidence>
<organism evidence="16 17">
    <name type="scientific">Granulicella arctica</name>
    <dbReference type="NCBI Taxonomy" id="940613"/>
    <lineage>
        <taxon>Bacteria</taxon>
        <taxon>Pseudomonadati</taxon>
        <taxon>Acidobacteriota</taxon>
        <taxon>Terriglobia</taxon>
        <taxon>Terriglobales</taxon>
        <taxon>Acidobacteriaceae</taxon>
        <taxon>Granulicella</taxon>
    </lineage>
</organism>
<keyword evidence="9" id="KW-0653">Protein transport</keyword>
<evidence type="ECO:0000256" key="11">
    <source>
        <dbReference type="ARBA" id="ARBA00023136"/>
    </source>
</evidence>
<dbReference type="SUPFAM" id="SSF74653">
    <property type="entry name" value="TolA/TonB C-terminal domain"/>
    <property type="match status" value="1"/>
</dbReference>
<comment type="caution">
    <text evidence="16">The sequence shown here is derived from an EMBL/GenBank/DDBJ whole genome shotgun (WGS) entry which is preliminary data.</text>
</comment>
<feature type="compositionally biased region" description="Low complexity" evidence="13">
    <location>
        <begin position="115"/>
        <end position="124"/>
    </location>
</feature>
<dbReference type="RefSeq" id="WP_179487737.1">
    <property type="nucleotide sequence ID" value="NZ_JACCCW010000001.1"/>
</dbReference>
<dbReference type="Pfam" id="PF03544">
    <property type="entry name" value="TonB_C"/>
    <property type="match status" value="1"/>
</dbReference>
<dbReference type="Proteomes" id="UP000589520">
    <property type="component" value="Unassembled WGS sequence"/>
</dbReference>
<keyword evidence="17" id="KW-1185">Reference proteome</keyword>
<evidence type="ECO:0000256" key="5">
    <source>
        <dbReference type="ARBA" id="ARBA00022475"/>
    </source>
</evidence>
<comment type="subcellular location">
    <subcellularLocation>
        <location evidence="1">Cell inner membrane</location>
        <topology evidence="1">Single-pass membrane protein</topology>
        <orientation evidence="1">Periplasmic side</orientation>
    </subcellularLocation>
</comment>
<dbReference type="InterPro" id="IPR003538">
    <property type="entry name" value="TonB"/>
</dbReference>
<dbReference type="GO" id="GO:0015031">
    <property type="term" value="P:protein transport"/>
    <property type="evidence" value="ECO:0007669"/>
    <property type="project" value="UniProtKB-KW"/>
</dbReference>
<dbReference type="GO" id="GO:0031992">
    <property type="term" value="F:energy transducer activity"/>
    <property type="evidence" value="ECO:0007669"/>
    <property type="project" value="InterPro"/>
</dbReference>
<sequence length="143" mass="15121">MKVHLRLLALAIYVIAGSHLLNAQTLASAKPPGYPLAARAAGIDGPVVLKGTVSKEGKMQDIRVLSGAPELQQAAVDAVSGWTYKPYKHFGQIVEVDTTVTVNFNMGVGKQKAAEQAKAQAELAKVPKPAPSQDTPQQPTPKQ</sequence>
<keyword evidence="5" id="KW-1003">Cell membrane</keyword>
<evidence type="ECO:0000256" key="1">
    <source>
        <dbReference type="ARBA" id="ARBA00004383"/>
    </source>
</evidence>
<evidence type="ECO:0000256" key="7">
    <source>
        <dbReference type="ARBA" id="ARBA00022692"/>
    </source>
</evidence>
<gene>
    <name evidence="16" type="ORF">HDF17_000667</name>
</gene>
<dbReference type="NCBIfam" id="TIGR01352">
    <property type="entry name" value="tonB_Cterm"/>
    <property type="match status" value="1"/>
</dbReference>
<protein>
    <recommendedName>
        <fullName evidence="3">Protein TonB</fullName>
    </recommendedName>
</protein>
<dbReference type="InterPro" id="IPR051045">
    <property type="entry name" value="TonB-dependent_transducer"/>
</dbReference>
<comment type="subunit">
    <text evidence="12">Homodimer. Forms a complex with the accessory proteins ExbB and ExbD.</text>
</comment>
<evidence type="ECO:0000259" key="15">
    <source>
        <dbReference type="PROSITE" id="PS52015"/>
    </source>
</evidence>
<evidence type="ECO:0000256" key="3">
    <source>
        <dbReference type="ARBA" id="ARBA00022362"/>
    </source>
</evidence>
<proteinExistence type="inferred from homology"/>
<keyword evidence="14" id="KW-0732">Signal</keyword>
<feature type="signal peptide" evidence="14">
    <location>
        <begin position="1"/>
        <end position="23"/>
    </location>
</feature>
<dbReference type="PANTHER" id="PTHR33446:SF8">
    <property type="entry name" value="PROTEIN TONB"/>
    <property type="match status" value="1"/>
</dbReference>
<dbReference type="PRINTS" id="PR01374">
    <property type="entry name" value="TONBPROTEIN"/>
</dbReference>
<dbReference type="Gene3D" id="3.30.1150.10">
    <property type="match status" value="1"/>
</dbReference>
<dbReference type="InterPro" id="IPR037682">
    <property type="entry name" value="TonB_C"/>
</dbReference>
<evidence type="ECO:0000256" key="9">
    <source>
        <dbReference type="ARBA" id="ARBA00022927"/>
    </source>
</evidence>
<keyword evidence="10" id="KW-1133">Transmembrane helix</keyword>
<keyword evidence="11" id="KW-0472">Membrane</keyword>
<comment type="similarity">
    <text evidence="2">Belongs to the TonB family.</text>
</comment>
<evidence type="ECO:0000256" key="10">
    <source>
        <dbReference type="ARBA" id="ARBA00022989"/>
    </source>
</evidence>
<evidence type="ECO:0000313" key="16">
    <source>
        <dbReference type="EMBL" id="NYF78380.1"/>
    </source>
</evidence>
<feature type="chain" id="PRO_5031442225" description="Protein TonB" evidence="14">
    <location>
        <begin position="24"/>
        <end position="143"/>
    </location>
</feature>
<dbReference type="GO" id="GO:0030288">
    <property type="term" value="C:outer membrane-bounded periplasmic space"/>
    <property type="evidence" value="ECO:0007669"/>
    <property type="project" value="InterPro"/>
</dbReference>
<dbReference type="EMBL" id="JACCCW010000001">
    <property type="protein sequence ID" value="NYF78380.1"/>
    <property type="molecule type" value="Genomic_DNA"/>
</dbReference>
<evidence type="ECO:0000256" key="14">
    <source>
        <dbReference type="SAM" id="SignalP"/>
    </source>
</evidence>
<dbReference type="InterPro" id="IPR006260">
    <property type="entry name" value="TonB/TolA_C"/>
</dbReference>
<dbReference type="GO" id="GO:0098797">
    <property type="term" value="C:plasma membrane protein complex"/>
    <property type="evidence" value="ECO:0007669"/>
    <property type="project" value="TreeGrafter"/>
</dbReference>
<keyword evidence="6" id="KW-0997">Cell inner membrane</keyword>
<dbReference type="GO" id="GO:0015891">
    <property type="term" value="P:siderophore transport"/>
    <property type="evidence" value="ECO:0007669"/>
    <property type="project" value="InterPro"/>
</dbReference>
<reference evidence="16 17" key="1">
    <citation type="submission" date="2020-07" db="EMBL/GenBank/DDBJ databases">
        <title>Genomic Encyclopedia of Type Strains, Phase IV (KMG-V): Genome sequencing to study the core and pangenomes of soil and plant-associated prokaryotes.</title>
        <authorList>
            <person name="Whitman W."/>
        </authorList>
    </citation>
    <scope>NUCLEOTIDE SEQUENCE [LARGE SCALE GENOMIC DNA]</scope>
    <source>
        <strain evidence="16 17">X4EP2</strain>
    </source>
</reference>